<protein>
    <submittedName>
        <fullName evidence="5">RNA ligase family protein</fullName>
    </submittedName>
</protein>
<evidence type="ECO:0000259" key="4">
    <source>
        <dbReference type="PROSITE" id="PS50160"/>
    </source>
</evidence>
<dbReference type="SUPFAM" id="SSF56091">
    <property type="entry name" value="DNA ligase/mRNA capping enzyme, catalytic domain"/>
    <property type="match status" value="1"/>
</dbReference>
<keyword evidence="6" id="KW-1185">Reference proteome</keyword>
<dbReference type="InterPro" id="IPR050191">
    <property type="entry name" value="ATP-dep_DNA_ligase"/>
</dbReference>
<evidence type="ECO:0000256" key="2">
    <source>
        <dbReference type="ARBA" id="ARBA00022598"/>
    </source>
</evidence>
<dbReference type="InterPro" id="IPR012340">
    <property type="entry name" value="NA-bd_OB-fold"/>
</dbReference>
<dbReference type="EMBL" id="JARMAB010000012">
    <property type="protein sequence ID" value="MED1203264.1"/>
    <property type="molecule type" value="Genomic_DNA"/>
</dbReference>
<dbReference type="PANTHER" id="PTHR45674:SF4">
    <property type="entry name" value="DNA LIGASE 1"/>
    <property type="match status" value="1"/>
</dbReference>
<accession>A0ABU6MG61</accession>
<evidence type="ECO:0000256" key="3">
    <source>
        <dbReference type="ARBA" id="ARBA00034003"/>
    </source>
</evidence>
<name>A0ABU6MG61_9BACI</name>
<gene>
    <name evidence="5" type="ORF">P4T90_09245</name>
</gene>
<comment type="catalytic activity">
    <reaction evidence="3">
        <text>ATP + (deoxyribonucleotide)n-3'-hydroxyl + 5'-phospho-(deoxyribonucleotide)m = (deoxyribonucleotide)n+m + AMP + diphosphate.</text>
        <dbReference type="EC" id="6.5.1.1"/>
    </reaction>
</comment>
<dbReference type="PROSITE" id="PS50160">
    <property type="entry name" value="DNA_LIGASE_A3"/>
    <property type="match status" value="1"/>
</dbReference>
<comment type="similarity">
    <text evidence="1">Belongs to the ATP-dependent DNA ligase family.</text>
</comment>
<sequence>MFVSPMLLERGAEPFDSEDYITELKLDGIRLLLSKFDNKVRLYTRHNNEVTSLFPEIYKDLEIPDGTILDGELIVPGPNGGPDFEAVMERFKSARSTHFLQFCVFDIIYYKGEKVANWPLIQRKELLSKLNFQTEHVVLVQWVEGNAIAYFNAVKENSLEGIVQKRKDSRYEIDKRSDKWIKVINYHYLDVYITGILKRDNSYLLALDEHDPAIGVMESLPVTESKKIYDALQENIFEENDRVIRFKKGFPCNIKFRNWTSNGKLRVPSFHKWHT</sequence>
<reference evidence="5 6" key="1">
    <citation type="submission" date="2023-03" db="EMBL/GenBank/DDBJ databases">
        <title>Bacillus Genome Sequencing.</title>
        <authorList>
            <person name="Dunlap C."/>
        </authorList>
    </citation>
    <scope>NUCLEOTIDE SEQUENCE [LARGE SCALE GENOMIC DNA]</scope>
    <source>
        <strain evidence="5 6">B-23453</strain>
    </source>
</reference>
<keyword evidence="2 5" id="KW-0436">Ligase</keyword>
<dbReference type="Proteomes" id="UP001341444">
    <property type="component" value="Unassembled WGS sequence"/>
</dbReference>
<dbReference type="PANTHER" id="PTHR45674">
    <property type="entry name" value="DNA LIGASE 1/3 FAMILY MEMBER"/>
    <property type="match status" value="1"/>
</dbReference>
<dbReference type="Gene3D" id="3.30.470.30">
    <property type="entry name" value="DNA ligase/mRNA capping enzyme"/>
    <property type="match status" value="1"/>
</dbReference>
<dbReference type="CDD" id="cd07906">
    <property type="entry name" value="Adenylation_DNA_ligase_LigD_LigC"/>
    <property type="match status" value="1"/>
</dbReference>
<dbReference type="NCBIfam" id="NF005796">
    <property type="entry name" value="PRK07636.1"/>
    <property type="match status" value="1"/>
</dbReference>
<organism evidence="5 6">
    <name type="scientific">Heyndrickxia acidicola</name>
    <dbReference type="NCBI Taxonomy" id="209389"/>
    <lineage>
        <taxon>Bacteria</taxon>
        <taxon>Bacillati</taxon>
        <taxon>Bacillota</taxon>
        <taxon>Bacilli</taxon>
        <taxon>Bacillales</taxon>
        <taxon>Bacillaceae</taxon>
        <taxon>Heyndrickxia</taxon>
    </lineage>
</organism>
<dbReference type="GO" id="GO:0016874">
    <property type="term" value="F:ligase activity"/>
    <property type="evidence" value="ECO:0007669"/>
    <property type="project" value="UniProtKB-KW"/>
</dbReference>
<proteinExistence type="inferred from homology"/>
<evidence type="ECO:0000256" key="1">
    <source>
        <dbReference type="ARBA" id="ARBA00007572"/>
    </source>
</evidence>
<dbReference type="RefSeq" id="WP_066269192.1">
    <property type="nucleotide sequence ID" value="NZ_JARMAB010000012.1"/>
</dbReference>
<dbReference type="Pfam" id="PF01068">
    <property type="entry name" value="DNA_ligase_A_M"/>
    <property type="match status" value="1"/>
</dbReference>
<feature type="domain" description="ATP-dependent DNA ligase family profile" evidence="4">
    <location>
        <begin position="102"/>
        <end position="183"/>
    </location>
</feature>
<evidence type="ECO:0000313" key="5">
    <source>
        <dbReference type="EMBL" id="MED1203264.1"/>
    </source>
</evidence>
<evidence type="ECO:0000313" key="6">
    <source>
        <dbReference type="Proteomes" id="UP001341444"/>
    </source>
</evidence>
<dbReference type="SUPFAM" id="SSF50249">
    <property type="entry name" value="Nucleic acid-binding proteins"/>
    <property type="match status" value="1"/>
</dbReference>
<dbReference type="InterPro" id="IPR012310">
    <property type="entry name" value="DNA_ligase_ATP-dep_cent"/>
</dbReference>
<comment type="caution">
    <text evidence="5">The sequence shown here is derived from an EMBL/GenBank/DDBJ whole genome shotgun (WGS) entry which is preliminary data.</text>
</comment>
<dbReference type="Gene3D" id="3.30.1490.70">
    <property type="match status" value="1"/>
</dbReference>